<dbReference type="HOGENOM" id="CLU_3306548_0_0_0"/>
<accession>R4PJV1</accession>
<dbReference type="AlphaFoldDB" id="R4PJV1"/>
<dbReference type="EMBL" id="CP005957">
    <property type="protein sequence ID" value="AGL61753.1"/>
    <property type="molecule type" value="Genomic_DNA"/>
</dbReference>
<evidence type="ECO:0000313" key="2">
    <source>
        <dbReference type="Proteomes" id="UP000013893"/>
    </source>
</evidence>
<dbReference type="Proteomes" id="UP000013893">
    <property type="component" value="Chromosome"/>
</dbReference>
<name>R4PJV1_9BACT</name>
<keyword evidence="2" id="KW-1185">Reference proteome</keyword>
<proteinExistence type="predicted"/>
<evidence type="ECO:0000313" key="1">
    <source>
        <dbReference type="EMBL" id="AGL61753.1"/>
    </source>
</evidence>
<sequence length="39" mass="4323">MTINYEYLIAASTTPFKGTIVSNGIIHDELVSIVSPDRR</sequence>
<protein>
    <submittedName>
        <fullName evidence="1">Uncharacterized protein</fullName>
    </submittedName>
</protein>
<reference evidence="1 2" key="1">
    <citation type="journal article" date="2013" name="Nat. Biotechnol.">
        <title>Genome sequences of rare, uncultured bacteria obtained by differential coverage binning of multiple metagenomes.</title>
        <authorList>
            <person name="Albertsen M."/>
            <person name="Hugenholtz P."/>
            <person name="Skarshewski A."/>
            <person name="Nielsen K.L."/>
            <person name="Tyson G.W."/>
            <person name="Nielsen P.H."/>
        </authorList>
    </citation>
    <scope>NUCLEOTIDE SEQUENCE [LARGE SCALE GENOMIC DNA]</scope>
    <source>
        <strain evidence="1">TM71</strain>
    </source>
</reference>
<gene>
    <name evidence="1" type="ORF">L336_0042</name>
</gene>
<organism evidence="1 2">
    <name type="scientific">Candidatus Saccharimonas aalborgensis</name>
    <dbReference type="NCBI Taxonomy" id="1332188"/>
    <lineage>
        <taxon>Bacteria</taxon>
        <taxon>Candidatus Saccharimonadota</taxon>
        <taxon>Candidatus Saccharimonadia</taxon>
        <taxon>Candidatus Saccharimonadales</taxon>
        <taxon>Candidatus Saccharimonadaceae</taxon>
        <taxon>Candidatus Saccharimonas</taxon>
    </lineage>
</organism>
<dbReference type="KEGG" id="saal:L336_0042"/>